<name>A0ABD6DWX5_9EURY</name>
<keyword evidence="5" id="KW-1185">Reference proteome</keyword>
<gene>
    <name evidence="4" type="ORF">ACFSAS_13225</name>
</gene>
<feature type="compositionally biased region" description="Basic and acidic residues" evidence="1">
    <location>
        <begin position="11"/>
        <end position="27"/>
    </location>
</feature>
<keyword evidence="2" id="KW-1133">Transmembrane helix</keyword>
<dbReference type="InterPro" id="IPR013087">
    <property type="entry name" value="Znf_C2H2_type"/>
</dbReference>
<reference evidence="4 5" key="1">
    <citation type="journal article" date="2019" name="Int. J. Syst. Evol. Microbiol.">
        <title>The Global Catalogue of Microorganisms (GCM) 10K type strain sequencing project: providing services to taxonomists for standard genome sequencing and annotation.</title>
        <authorList>
            <consortium name="The Broad Institute Genomics Platform"/>
            <consortium name="The Broad Institute Genome Sequencing Center for Infectious Disease"/>
            <person name="Wu L."/>
            <person name="Ma J."/>
        </authorList>
    </citation>
    <scope>NUCLEOTIDE SEQUENCE [LARGE SCALE GENOMIC DNA]</scope>
    <source>
        <strain evidence="4 5">CGMCC 1.10387</strain>
    </source>
</reference>
<dbReference type="PROSITE" id="PS50157">
    <property type="entry name" value="ZINC_FINGER_C2H2_2"/>
    <property type="match status" value="1"/>
</dbReference>
<dbReference type="RefSeq" id="WP_256305876.1">
    <property type="nucleotide sequence ID" value="NZ_JANHAW010000001.1"/>
</dbReference>
<evidence type="ECO:0000313" key="4">
    <source>
        <dbReference type="EMBL" id="MFD1686573.1"/>
    </source>
</evidence>
<dbReference type="GO" id="GO:0003677">
    <property type="term" value="F:DNA binding"/>
    <property type="evidence" value="ECO:0007669"/>
    <property type="project" value="UniProtKB-KW"/>
</dbReference>
<comment type="caution">
    <text evidence="4">The sequence shown here is derived from an EMBL/GenBank/DDBJ whole genome shotgun (WGS) entry which is preliminary data.</text>
</comment>
<feature type="transmembrane region" description="Helical" evidence="2">
    <location>
        <begin position="88"/>
        <end position="106"/>
    </location>
</feature>
<organism evidence="4 5">
    <name type="scientific">Halobellus litoreus</name>
    <dbReference type="NCBI Taxonomy" id="755310"/>
    <lineage>
        <taxon>Archaea</taxon>
        <taxon>Methanobacteriati</taxon>
        <taxon>Methanobacteriota</taxon>
        <taxon>Stenosarchaea group</taxon>
        <taxon>Halobacteria</taxon>
        <taxon>Halobacteriales</taxon>
        <taxon>Haloferacaceae</taxon>
        <taxon>Halobellus</taxon>
    </lineage>
</organism>
<keyword evidence="4" id="KW-0238">DNA-binding</keyword>
<evidence type="ECO:0000313" key="5">
    <source>
        <dbReference type="Proteomes" id="UP001597092"/>
    </source>
</evidence>
<evidence type="ECO:0000256" key="1">
    <source>
        <dbReference type="SAM" id="MobiDB-lite"/>
    </source>
</evidence>
<proteinExistence type="predicted"/>
<dbReference type="AlphaFoldDB" id="A0ABD6DWX5"/>
<dbReference type="Proteomes" id="UP001597092">
    <property type="component" value="Unassembled WGS sequence"/>
</dbReference>
<keyword evidence="2" id="KW-0472">Membrane</keyword>
<evidence type="ECO:0000256" key="2">
    <source>
        <dbReference type="SAM" id="Phobius"/>
    </source>
</evidence>
<dbReference type="PROSITE" id="PS00028">
    <property type="entry name" value="ZINC_FINGER_C2H2_1"/>
    <property type="match status" value="1"/>
</dbReference>
<feature type="domain" description="C2H2-type" evidence="3">
    <location>
        <begin position="35"/>
        <end position="58"/>
    </location>
</feature>
<sequence length="108" mass="12078">MTDPNAAVTADGRESTRGFDPGDRSESDVADTPEYVCEDCGRRFYAADLLVLHRGVTHPAALDDAERDAYREAYAAEERAIRSFRIRALGILVALYFGFLFLYVFYAS</sequence>
<feature type="region of interest" description="Disordered" evidence="1">
    <location>
        <begin position="1"/>
        <end position="31"/>
    </location>
</feature>
<evidence type="ECO:0000259" key="3">
    <source>
        <dbReference type="PROSITE" id="PS50157"/>
    </source>
</evidence>
<accession>A0ABD6DWX5</accession>
<protein>
    <submittedName>
        <fullName evidence="4">DNA-binding protein</fullName>
    </submittedName>
</protein>
<keyword evidence="2" id="KW-0812">Transmembrane</keyword>
<dbReference type="EMBL" id="JBHUDP010000005">
    <property type="protein sequence ID" value="MFD1686573.1"/>
    <property type="molecule type" value="Genomic_DNA"/>
</dbReference>